<dbReference type="PANTHER" id="PTHR37706">
    <property type="entry name" value="TRANSMEMBRANE PROTEIN"/>
    <property type="match status" value="1"/>
</dbReference>
<evidence type="ECO:0000313" key="3">
    <source>
        <dbReference type="EMBL" id="KAK4428011.1"/>
    </source>
</evidence>
<gene>
    <name evidence="3" type="ORF">Salat_1570100</name>
</gene>
<dbReference type="Proteomes" id="UP001293254">
    <property type="component" value="Unassembled WGS sequence"/>
</dbReference>
<accession>A0AAE1YDU4</accession>
<sequence length="129" mass="14413">MASCPFPFARSINHHNHHHAPPPILSCPTPTTNSLTFCFSSSPKINLHRSFPSERNSWSGRCHATSPQSEPPSKKLLPKSSGVTATFTRLQDTLRIFFAVLFWMSLFFWSAAWNGGDSGRPNKGSRSRK</sequence>
<keyword evidence="4" id="KW-1185">Reference proteome</keyword>
<proteinExistence type="predicted"/>
<feature type="transmembrane region" description="Helical" evidence="2">
    <location>
        <begin position="96"/>
        <end position="113"/>
    </location>
</feature>
<reference evidence="3" key="1">
    <citation type="submission" date="2020-06" db="EMBL/GenBank/DDBJ databases">
        <authorList>
            <person name="Li T."/>
            <person name="Hu X."/>
            <person name="Zhang T."/>
            <person name="Song X."/>
            <person name="Zhang H."/>
            <person name="Dai N."/>
            <person name="Sheng W."/>
            <person name="Hou X."/>
            <person name="Wei L."/>
        </authorList>
    </citation>
    <scope>NUCLEOTIDE SEQUENCE</scope>
    <source>
        <strain evidence="3">3651</strain>
        <tissue evidence="3">Leaf</tissue>
    </source>
</reference>
<evidence type="ECO:0000313" key="4">
    <source>
        <dbReference type="Proteomes" id="UP001293254"/>
    </source>
</evidence>
<protein>
    <recommendedName>
        <fullName evidence="5">Transmembrane protein</fullName>
    </recommendedName>
</protein>
<organism evidence="3 4">
    <name type="scientific">Sesamum alatum</name>
    <dbReference type="NCBI Taxonomy" id="300844"/>
    <lineage>
        <taxon>Eukaryota</taxon>
        <taxon>Viridiplantae</taxon>
        <taxon>Streptophyta</taxon>
        <taxon>Embryophyta</taxon>
        <taxon>Tracheophyta</taxon>
        <taxon>Spermatophyta</taxon>
        <taxon>Magnoliopsida</taxon>
        <taxon>eudicotyledons</taxon>
        <taxon>Gunneridae</taxon>
        <taxon>Pentapetalae</taxon>
        <taxon>asterids</taxon>
        <taxon>lamiids</taxon>
        <taxon>Lamiales</taxon>
        <taxon>Pedaliaceae</taxon>
        <taxon>Sesamum</taxon>
    </lineage>
</organism>
<comment type="caution">
    <text evidence="3">The sequence shown here is derived from an EMBL/GenBank/DDBJ whole genome shotgun (WGS) entry which is preliminary data.</text>
</comment>
<keyword evidence="2" id="KW-0812">Transmembrane</keyword>
<keyword evidence="2" id="KW-1133">Transmembrane helix</keyword>
<evidence type="ECO:0000256" key="2">
    <source>
        <dbReference type="SAM" id="Phobius"/>
    </source>
</evidence>
<keyword evidence="2" id="KW-0472">Membrane</keyword>
<name>A0AAE1YDU4_9LAMI</name>
<feature type="region of interest" description="Disordered" evidence="1">
    <location>
        <begin position="52"/>
        <end position="80"/>
    </location>
</feature>
<evidence type="ECO:0000256" key="1">
    <source>
        <dbReference type="SAM" id="MobiDB-lite"/>
    </source>
</evidence>
<dbReference type="EMBL" id="JACGWO010000005">
    <property type="protein sequence ID" value="KAK4428011.1"/>
    <property type="molecule type" value="Genomic_DNA"/>
</dbReference>
<dbReference type="AlphaFoldDB" id="A0AAE1YDU4"/>
<dbReference type="PANTHER" id="PTHR37706:SF2">
    <property type="entry name" value="TRANSMEMBRANE PROTEIN"/>
    <property type="match status" value="1"/>
</dbReference>
<reference evidence="3" key="2">
    <citation type="journal article" date="2024" name="Plant">
        <title>Genomic evolution and insights into agronomic trait innovations of Sesamum species.</title>
        <authorList>
            <person name="Miao H."/>
            <person name="Wang L."/>
            <person name="Qu L."/>
            <person name="Liu H."/>
            <person name="Sun Y."/>
            <person name="Le M."/>
            <person name="Wang Q."/>
            <person name="Wei S."/>
            <person name="Zheng Y."/>
            <person name="Lin W."/>
            <person name="Duan Y."/>
            <person name="Cao H."/>
            <person name="Xiong S."/>
            <person name="Wang X."/>
            <person name="Wei L."/>
            <person name="Li C."/>
            <person name="Ma Q."/>
            <person name="Ju M."/>
            <person name="Zhao R."/>
            <person name="Li G."/>
            <person name="Mu C."/>
            <person name="Tian Q."/>
            <person name="Mei H."/>
            <person name="Zhang T."/>
            <person name="Gao T."/>
            <person name="Zhang H."/>
        </authorList>
    </citation>
    <scope>NUCLEOTIDE SEQUENCE</scope>
    <source>
        <strain evidence="3">3651</strain>
    </source>
</reference>
<evidence type="ECO:0008006" key="5">
    <source>
        <dbReference type="Google" id="ProtNLM"/>
    </source>
</evidence>